<dbReference type="AlphaFoldDB" id="A0AA39R1T5"/>
<keyword evidence="2" id="KW-0274">FAD</keyword>
<evidence type="ECO:0000313" key="5">
    <source>
        <dbReference type="EMBL" id="KAK0513303.1"/>
    </source>
</evidence>
<dbReference type="PANTHER" id="PTHR46720">
    <property type="entry name" value="HYDROXYLASE, PUTATIVE (AFU_ORTHOLOGUE AFUA_3G01460)-RELATED"/>
    <property type="match status" value="1"/>
</dbReference>
<protein>
    <recommendedName>
        <fullName evidence="4">FAD-binding domain-containing protein</fullName>
    </recommendedName>
</protein>
<reference evidence="5" key="1">
    <citation type="submission" date="2023-03" db="EMBL/GenBank/DDBJ databases">
        <title>Complete genome of Cladonia borealis.</title>
        <authorList>
            <person name="Park H."/>
        </authorList>
    </citation>
    <scope>NUCLEOTIDE SEQUENCE</scope>
    <source>
        <strain evidence="5">ANT050790</strain>
    </source>
</reference>
<sequence length="372" mass="41237">MAAMKNISPAIHEVFAKRSSGQGWESKKTTYMDYRNGLTNGELIASVVCANTGQESVHRTLFAKDLVTLLPDGTFHMGRKLTHIENREDGRYLLKFADGISVDTDVVVGADGIKSRCRQILFGKNSAEACPKYAKEFAYREMVPMERAVAVLGDEFARNSMVNIGLGCLTTTYPVEKGTLLNLVACRSLEKWEHDEWVIPSSSEALHRDFVGCGPVMQKVISLMDKPLIWALFDHPECSIFYKGNFALIGDAAHASTPHQGAGCGQALEDALVMCNLLADESVVLPEHVEHAFTAYDAIRRPRALKVVQTSRENGEICMMRGKSTGEDLDKIKATLNERFHWIWHEDLDQQVESAKAKLHESLKGPKPSAAK</sequence>
<proteinExistence type="predicted"/>
<dbReference type="InterPro" id="IPR036188">
    <property type="entry name" value="FAD/NAD-bd_sf"/>
</dbReference>
<name>A0AA39R1T5_9LECA</name>
<comment type="caution">
    <text evidence="5">The sequence shown here is derived from an EMBL/GenBank/DDBJ whole genome shotgun (WGS) entry which is preliminary data.</text>
</comment>
<evidence type="ECO:0000256" key="3">
    <source>
        <dbReference type="ARBA" id="ARBA00023002"/>
    </source>
</evidence>
<keyword evidence="3" id="KW-0560">Oxidoreductase</keyword>
<evidence type="ECO:0000256" key="2">
    <source>
        <dbReference type="ARBA" id="ARBA00022827"/>
    </source>
</evidence>
<dbReference type="SUPFAM" id="SSF51905">
    <property type="entry name" value="FAD/NAD(P)-binding domain"/>
    <property type="match status" value="1"/>
</dbReference>
<evidence type="ECO:0000256" key="1">
    <source>
        <dbReference type="ARBA" id="ARBA00022630"/>
    </source>
</evidence>
<evidence type="ECO:0000259" key="4">
    <source>
        <dbReference type="Pfam" id="PF01494"/>
    </source>
</evidence>
<feature type="domain" description="FAD-binding" evidence="4">
    <location>
        <begin position="241"/>
        <end position="310"/>
    </location>
</feature>
<dbReference type="GO" id="GO:0071949">
    <property type="term" value="F:FAD binding"/>
    <property type="evidence" value="ECO:0007669"/>
    <property type="project" value="InterPro"/>
</dbReference>
<organism evidence="5 6">
    <name type="scientific">Cladonia borealis</name>
    <dbReference type="NCBI Taxonomy" id="184061"/>
    <lineage>
        <taxon>Eukaryota</taxon>
        <taxon>Fungi</taxon>
        <taxon>Dikarya</taxon>
        <taxon>Ascomycota</taxon>
        <taxon>Pezizomycotina</taxon>
        <taxon>Lecanoromycetes</taxon>
        <taxon>OSLEUM clade</taxon>
        <taxon>Lecanoromycetidae</taxon>
        <taxon>Lecanorales</taxon>
        <taxon>Lecanorineae</taxon>
        <taxon>Cladoniaceae</taxon>
        <taxon>Cladonia</taxon>
    </lineage>
</organism>
<keyword evidence="1" id="KW-0285">Flavoprotein</keyword>
<gene>
    <name evidence="5" type="ORF">JMJ35_004289</name>
</gene>
<dbReference type="SUPFAM" id="SSF54373">
    <property type="entry name" value="FAD-linked reductases, C-terminal domain"/>
    <property type="match status" value="1"/>
</dbReference>
<evidence type="ECO:0000313" key="6">
    <source>
        <dbReference type="Proteomes" id="UP001166286"/>
    </source>
</evidence>
<dbReference type="Proteomes" id="UP001166286">
    <property type="component" value="Unassembled WGS sequence"/>
</dbReference>
<accession>A0AA39R1T5</accession>
<dbReference type="Pfam" id="PF01494">
    <property type="entry name" value="FAD_binding_3"/>
    <property type="match status" value="1"/>
</dbReference>
<dbReference type="EMBL" id="JAFEKC020000008">
    <property type="protein sequence ID" value="KAK0513303.1"/>
    <property type="molecule type" value="Genomic_DNA"/>
</dbReference>
<keyword evidence="6" id="KW-1185">Reference proteome</keyword>
<dbReference type="GO" id="GO:0044550">
    <property type="term" value="P:secondary metabolite biosynthetic process"/>
    <property type="evidence" value="ECO:0007669"/>
    <property type="project" value="TreeGrafter"/>
</dbReference>
<dbReference type="Gene3D" id="3.50.50.60">
    <property type="entry name" value="FAD/NAD(P)-binding domain"/>
    <property type="match status" value="1"/>
</dbReference>
<dbReference type="PRINTS" id="PR00420">
    <property type="entry name" value="RNGMNOXGNASE"/>
</dbReference>
<dbReference type="InterPro" id="IPR002938">
    <property type="entry name" value="FAD-bd"/>
</dbReference>
<dbReference type="InterPro" id="IPR051104">
    <property type="entry name" value="FAD_monoxygenase"/>
</dbReference>
<dbReference type="GO" id="GO:0016491">
    <property type="term" value="F:oxidoreductase activity"/>
    <property type="evidence" value="ECO:0007669"/>
    <property type="project" value="UniProtKB-KW"/>
</dbReference>
<dbReference type="PANTHER" id="PTHR46720:SF3">
    <property type="entry name" value="FAD-BINDING DOMAIN-CONTAINING PROTEIN-RELATED"/>
    <property type="match status" value="1"/>
</dbReference>